<evidence type="ECO:0000256" key="1">
    <source>
        <dbReference type="SAM" id="SignalP"/>
    </source>
</evidence>
<comment type="caution">
    <text evidence="2">The sequence shown here is derived from an EMBL/GenBank/DDBJ whole genome shotgun (WGS) entry which is preliminary data.</text>
</comment>
<gene>
    <name evidence="2" type="ORF">E9677_18940</name>
</gene>
<dbReference type="Pfam" id="PF11720">
    <property type="entry name" value="Inhibitor_I78"/>
    <property type="match status" value="1"/>
</dbReference>
<reference evidence="2 3" key="1">
    <citation type="submission" date="2019-04" db="EMBL/GenBank/DDBJ databases">
        <title>Genome sequence of strain 7209-2.</title>
        <authorList>
            <person name="Gao J."/>
            <person name="Sun J."/>
        </authorList>
    </citation>
    <scope>NUCLEOTIDE SEQUENCE [LARGE SCALE GENOMIC DNA]</scope>
    <source>
        <strain evidence="2 3">7209-2</strain>
    </source>
</reference>
<sequence length="98" mass="10414">MFDSRKLTAVFVLSFCSALSACKADPVQTSPVGSCNEDAARSLVGQAKPTDAEAMRVTNSTSVRQIEPGQMVTQDYRADRVTIETDPSSGRVVAARCG</sequence>
<evidence type="ECO:0000313" key="3">
    <source>
        <dbReference type="Proteomes" id="UP000309667"/>
    </source>
</evidence>
<organism evidence="2 3">
    <name type="scientific">Rhizobium rhizophilum</name>
    <dbReference type="NCBI Taxonomy" id="1850373"/>
    <lineage>
        <taxon>Bacteria</taxon>
        <taxon>Pseudomonadati</taxon>
        <taxon>Pseudomonadota</taxon>
        <taxon>Alphaproteobacteria</taxon>
        <taxon>Hyphomicrobiales</taxon>
        <taxon>Rhizobiaceae</taxon>
        <taxon>Rhizobium/Agrobacterium group</taxon>
        <taxon>Rhizobium</taxon>
    </lineage>
</organism>
<evidence type="ECO:0000313" key="2">
    <source>
        <dbReference type="EMBL" id="THV12792.1"/>
    </source>
</evidence>
<dbReference type="InterPro" id="IPR021719">
    <property type="entry name" value="Prot_inh_I78"/>
</dbReference>
<dbReference type="RefSeq" id="WP_136559581.1">
    <property type="nucleotide sequence ID" value="NZ_STGT01000004.1"/>
</dbReference>
<name>A0ABY2QRY6_9HYPH</name>
<proteinExistence type="predicted"/>
<feature type="chain" id="PRO_5046524775" description="Peptidase inhibitor I78 family protein" evidence="1">
    <location>
        <begin position="24"/>
        <end position="98"/>
    </location>
</feature>
<dbReference type="Gene3D" id="3.30.10.10">
    <property type="entry name" value="Trypsin Inhibitor V, subunit A"/>
    <property type="match status" value="1"/>
</dbReference>
<dbReference type="Proteomes" id="UP000309667">
    <property type="component" value="Unassembled WGS sequence"/>
</dbReference>
<accession>A0ABY2QRY6</accession>
<protein>
    <recommendedName>
        <fullName evidence="4">Peptidase inhibitor I78 family protein</fullName>
    </recommendedName>
</protein>
<keyword evidence="3" id="KW-1185">Reference proteome</keyword>
<feature type="signal peptide" evidence="1">
    <location>
        <begin position="1"/>
        <end position="23"/>
    </location>
</feature>
<dbReference type="EMBL" id="STGT01000004">
    <property type="protein sequence ID" value="THV12792.1"/>
    <property type="molecule type" value="Genomic_DNA"/>
</dbReference>
<keyword evidence="1" id="KW-0732">Signal</keyword>
<evidence type="ECO:0008006" key="4">
    <source>
        <dbReference type="Google" id="ProtNLM"/>
    </source>
</evidence>
<dbReference type="PROSITE" id="PS51257">
    <property type="entry name" value="PROKAR_LIPOPROTEIN"/>
    <property type="match status" value="1"/>
</dbReference>